<name>A0A1H6SNA2_9FIRM</name>
<dbReference type="PIRSF" id="PIRSF005962">
    <property type="entry name" value="Pept_M20D_amidohydro"/>
    <property type="match status" value="1"/>
</dbReference>
<keyword evidence="4" id="KW-1185">Reference proteome</keyword>
<gene>
    <name evidence="3" type="ORF">SAMN04487834_101720</name>
</gene>
<dbReference type="GO" id="GO:0046872">
    <property type="term" value="F:metal ion binding"/>
    <property type="evidence" value="ECO:0007669"/>
    <property type="project" value="UniProtKB-KW"/>
</dbReference>
<feature type="domain" description="Peptidase M20 dimerisation" evidence="2">
    <location>
        <begin position="179"/>
        <end position="267"/>
    </location>
</feature>
<feature type="binding site" evidence="1">
    <location>
        <position position="92"/>
    </location>
    <ligand>
        <name>Mn(2+)</name>
        <dbReference type="ChEBI" id="CHEBI:29035"/>
        <label>2</label>
    </ligand>
</feature>
<protein>
    <submittedName>
        <fullName evidence="3">Hippurate hydrolase</fullName>
    </submittedName>
</protein>
<dbReference type="SUPFAM" id="SSF53187">
    <property type="entry name" value="Zn-dependent exopeptidases"/>
    <property type="match status" value="1"/>
</dbReference>
<dbReference type="Gene3D" id="3.40.630.10">
    <property type="entry name" value="Zn peptidases"/>
    <property type="match status" value="1"/>
</dbReference>
<feature type="binding site" evidence="1">
    <location>
        <position position="94"/>
    </location>
    <ligand>
        <name>Mn(2+)</name>
        <dbReference type="ChEBI" id="CHEBI:29035"/>
        <label>2</label>
    </ligand>
</feature>
<feature type="binding site" evidence="1">
    <location>
        <position position="345"/>
    </location>
    <ligand>
        <name>Mn(2+)</name>
        <dbReference type="ChEBI" id="CHEBI:29035"/>
        <label>2</label>
    </ligand>
</feature>
<reference evidence="4" key="1">
    <citation type="submission" date="2016-10" db="EMBL/GenBank/DDBJ databases">
        <authorList>
            <person name="Varghese N."/>
        </authorList>
    </citation>
    <scope>NUCLEOTIDE SEQUENCE [LARGE SCALE GENOMIC DNA]</scope>
    <source>
        <strain evidence="4">DSM 20406</strain>
    </source>
</reference>
<dbReference type="OrthoDB" id="9776731at2"/>
<dbReference type="InterPro" id="IPR017439">
    <property type="entry name" value="Amidohydrolase"/>
</dbReference>
<dbReference type="CDD" id="cd03886">
    <property type="entry name" value="M20_Acy1"/>
    <property type="match status" value="1"/>
</dbReference>
<dbReference type="SUPFAM" id="SSF55031">
    <property type="entry name" value="Bacterial exopeptidase dimerisation domain"/>
    <property type="match status" value="1"/>
</dbReference>
<evidence type="ECO:0000259" key="2">
    <source>
        <dbReference type="Pfam" id="PF07687"/>
    </source>
</evidence>
<dbReference type="Pfam" id="PF01546">
    <property type="entry name" value="Peptidase_M20"/>
    <property type="match status" value="1"/>
</dbReference>
<dbReference type="GO" id="GO:0016787">
    <property type="term" value="F:hydrolase activity"/>
    <property type="evidence" value="ECO:0007669"/>
    <property type="project" value="UniProtKB-KW"/>
</dbReference>
<keyword evidence="3" id="KW-0378">Hydrolase</keyword>
<dbReference type="PANTHER" id="PTHR11014">
    <property type="entry name" value="PEPTIDASE M20 FAMILY MEMBER"/>
    <property type="match status" value="1"/>
</dbReference>
<dbReference type="InterPro" id="IPR002933">
    <property type="entry name" value="Peptidase_M20"/>
</dbReference>
<dbReference type="Pfam" id="PF07687">
    <property type="entry name" value="M20_dimer"/>
    <property type="match status" value="1"/>
</dbReference>
<accession>A0A1H6SNA2</accession>
<evidence type="ECO:0000313" key="4">
    <source>
        <dbReference type="Proteomes" id="UP000183028"/>
    </source>
</evidence>
<dbReference type="Proteomes" id="UP000183028">
    <property type="component" value="Unassembled WGS sequence"/>
</dbReference>
<comment type="cofactor">
    <cofactor evidence="1">
        <name>Mn(2+)</name>
        <dbReference type="ChEBI" id="CHEBI:29035"/>
    </cofactor>
    <text evidence="1">The Mn(2+) ion enhances activity.</text>
</comment>
<sequence length="371" mass="41607">MLEQLQKWRRDLHQIPELGLEENQTTEYLKNELIKMGYDPKPLPQLKTGCYVYLDYGFEKCVAFRTDIDALPICEANDIAFKSGHEGIMHACGHDGHMAAMLGFAYALKHDNIQPQVNILLIFEPAEEGPGGAKIIVESGLLKEMNVEAIFGIHLMPTVQEGLLATKKDGLMAECGEIDIHITGRDAHAGLPQNGIDSLLVAAHLLEGYQQILTRMKSPFDPAIINIGQIHGGTARNSVAKECEMHGTMRTYSEDVFNFLVKKMEDFNKGAEISYGCKIDFSCPPLYPPVLNDEKLVKFLSEIDDIVLLDEPLMLAEDFSFYQKAVPGVFVFVGTKSEKYQSGLHTDHFNFDEKVLKRAVEMYIKIACQYQ</sequence>
<dbReference type="RefSeq" id="WP_074731822.1">
    <property type="nucleotide sequence ID" value="NZ_CACVTN010000001.1"/>
</dbReference>
<proteinExistence type="predicted"/>
<dbReference type="NCBIfam" id="TIGR01891">
    <property type="entry name" value="amidohydrolases"/>
    <property type="match status" value="1"/>
</dbReference>
<evidence type="ECO:0000256" key="1">
    <source>
        <dbReference type="PIRSR" id="PIRSR005962-1"/>
    </source>
</evidence>
<evidence type="ECO:0000313" key="3">
    <source>
        <dbReference type="EMBL" id="SEI69418.1"/>
    </source>
</evidence>
<dbReference type="EMBL" id="FNYK01000017">
    <property type="protein sequence ID" value="SEI69418.1"/>
    <property type="molecule type" value="Genomic_DNA"/>
</dbReference>
<dbReference type="eggNOG" id="COG1473">
    <property type="taxonomic scope" value="Bacteria"/>
</dbReference>
<dbReference type="InterPro" id="IPR011650">
    <property type="entry name" value="Peptidase_M20_dimer"/>
</dbReference>
<keyword evidence="1" id="KW-0479">Metal-binding</keyword>
<dbReference type="PANTHER" id="PTHR11014:SF63">
    <property type="entry name" value="METALLOPEPTIDASE, PUTATIVE (AFU_ORTHOLOGUE AFUA_6G09600)-RELATED"/>
    <property type="match status" value="1"/>
</dbReference>
<organism evidence="3 4">
    <name type="scientific">Sharpea azabuensis</name>
    <dbReference type="NCBI Taxonomy" id="322505"/>
    <lineage>
        <taxon>Bacteria</taxon>
        <taxon>Bacillati</taxon>
        <taxon>Bacillota</taxon>
        <taxon>Erysipelotrichia</taxon>
        <taxon>Erysipelotrichales</taxon>
        <taxon>Coprobacillaceae</taxon>
        <taxon>Sharpea</taxon>
    </lineage>
</organism>
<feature type="binding site" evidence="1">
    <location>
        <position position="128"/>
    </location>
    <ligand>
        <name>Mn(2+)</name>
        <dbReference type="ChEBI" id="CHEBI:29035"/>
        <label>2</label>
    </ligand>
</feature>
<dbReference type="AlphaFoldDB" id="A0A1H6SNA2"/>
<dbReference type="STRING" id="322505.SAMN04487836_10916"/>
<feature type="binding site" evidence="1">
    <location>
        <position position="154"/>
    </location>
    <ligand>
        <name>Mn(2+)</name>
        <dbReference type="ChEBI" id="CHEBI:29035"/>
        <label>2</label>
    </ligand>
</feature>
<dbReference type="InterPro" id="IPR036264">
    <property type="entry name" value="Bact_exopeptidase_dim_dom"/>
</dbReference>
<dbReference type="Gene3D" id="3.30.70.360">
    <property type="match status" value="1"/>
</dbReference>
<keyword evidence="1" id="KW-0464">Manganese</keyword>